<dbReference type="InterPro" id="IPR008250">
    <property type="entry name" value="ATPase_P-typ_transduc_dom_A_sf"/>
</dbReference>
<evidence type="ECO:0000313" key="13">
    <source>
        <dbReference type="EMBL" id="KKU58311.1"/>
    </source>
</evidence>
<evidence type="ECO:0000256" key="6">
    <source>
        <dbReference type="ARBA" id="ARBA00022741"/>
    </source>
</evidence>
<dbReference type="Pfam" id="PF00702">
    <property type="entry name" value="Hydrolase"/>
    <property type="match status" value="1"/>
</dbReference>
<feature type="transmembrane region" description="Helical" evidence="11">
    <location>
        <begin position="61"/>
        <end position="78"/>
    </location>
</feature>
<dbReference type="InterPro" id="IPR023298">
    <property type="entry name" value="ATPase_P-typ_TM_dom_sf"/>
</dbReference>
<reference evidence="13 14" key="1">
    <citation type="journal article" date="2015" name="Nature">
        <title>rRNA introns, odd ribosomes, and small enigmatic genomes across a large radiation of phyla.</title>
        <authorList>
            <person name="Brown C.T."/>
            <person name="Hug L.A."/>
            <person name="Thomas B.C."/>
            <person name="Sharon I."/>
            <person name="Castelle C.J."/>
            <person name="Singh A."/>
            <person name="Wilkins M.J."/>
            <person name="Williams K.H."/>
            <person name="Banfield J.F."/>
        </authorList>
    </citation>
    <scope>NUCLEOTIDE SEQUENCE [LARGE SCALE GENOMIC DNA]</scope>
</reference>
<proteinExistence type="inferred from homology"/>
<feature type="transmembrane region" description="Helical" evidence="11">
    <location>
        <begin position="143"/>
        <end position="160"/>
    </location>
</feature>
<dbReference type="PRINTS" id="PR00943">
    <property type="entry name" value="CUATPASE"/>
</dbReference>
<dbReference type="PRINTS" id="PR00119">
    <property type="entry name" value="CATATPASE"/>
</dbReference>
<dbReference type="InterPro" id="IPR023214">
    <property type="entry name" value="HAD_sf"/>
</dbReference>
<organism evidence="13 14">
    <name type="scientific">Candidatus Amesbacteria bacterium GW2011_GWA2_47_11b</name>
    <dbReference type="NCBI Taxonomy" id="1618358"/>
    <lineage>
        <taxon>Bacteria</taxon>
        <taxon>Candidatus Amesiibacteriota</taxon>
    </lineage>
</organism>
<keyword evidence="9 11" id="KW-1133">Transmembrane helix</keyword>
<gene>
    <name evidence="13" type="ORF">UX80_C0004G0062</name>
</gene>
<dbReference type="AlphaFoldDB" id="A0A0G1RMD5"/>
<dbReference type="FunFam" id="2.70.150.10:FF:000020">
    <property type="entry name" value="Copper-exporting P-type ATPase A"/>
    <property type="match status" value="1"/>
</dbReference>
<dbReference type="Gene3D" id="3.40.50.1000">
    <property type="entry name" value="HAD superfamily/HAD-like"/>
    <property type="match status" value="1"/>
</dbReference>
<dbReference type="Gene3D" id="3.30.70.100">
    <property type="match status" value="1"/>
</dbReference>
<dbReference type="PATRIC" id="fig|1618358.3.peg.297"/>
<feature type="transmembrane region" description="Helical" evidence="11">
    <location>
        <begin position="294"/>
        <end position="315"/>
    </location>
</feature>
<dbReference type="InterPro" id="IPR036412">
    <property type="entry name" value="HAD-like_sf"/>
</dbReference>
<evidence type="ECO:0000256" key="9">
    <source>
        <dbReference type="ARBA" id="ARBA00022989"/>
    </source>
</evidence>
<comment type="similarity">
    <text evidence="2 11">Belongs to the cation transport ATPase (P-type) (TC 3.A.3) family. Type IB subfamily.</text>
</comment>
<dbReference type="GO" id="GO:0005524">
    <property type="term" value="F:ATP binding"/>
    <property type="evidence" value="ECO:0007669"/>
    <property type="project" value="UniProtKB-UniRule"/>
</dbReference>
<dbReference type="SUPFAM" id="SSF81653">
    <property type="entry name" value="Calcium ATPase, transduction domain A"/>
    <property type="match status" value="1"/>
</dbReference>
<dbReference type="Gene3D" id="3.40.1110.10">
    <property type="entry name" value="Calcium-transporting ATPase, cytoplasmic domain N"/>
    <property type="match status" value="1"/>
</dbReference>
<dbReference type="Pfam" id="PF00122">
    <property type="entry name" value="E1-E2_ATPase"/>
    <property type="match status" value="1"/>
</dbReference>
<dbReference type="InterPro" id="IPR059000">
    <property type="entry name" value="ATPase_P-type_domA"/>
</dbReference>
<dbReference type="InterPro" id="IPR018303">
    <property type="entry name" value="ATPase_P-typ_P_site"/>
</dbReference>
<dbReference type="Pfam" id="PF00403">
    <property type="entry name" value="HMA"/>
    <property type="match status" value="1"/>
</dbReference>
<keyword evidence="3 11" id="KW-1003">Cell membrane</keyword>
<dbReference type="STRING" id="1618358.UX80_C0004G0062"/>
<dbReference type="GO" id="GO:0043682">
    <property type="term" value="F:P-type divalent copper transporter activity"/>
    <property type="evidence" value="ECO:0007669"/>
    <property type="project" value="TreeGrafter"/>
</dbReference>
<dbReference type="SUPFAM" id="SSF81665">
    <property type="entry name" value="Calcium ATPase, transmembrane domain M"/>
    <property type="match status" value="1"/>
</dbReference>
<feature type="transmembrane region" description="Helical" evidence="11">
    <location>
        <begin position="622"/>
        <end position="639"/>
    </location>
</feature>
<evidence type="ECO:0000256" key="3">
    <source>
        <dbReference type="ARBA" id="ARBA00022475"/>
    </source>
</evidence>
<dbReference type="NCBIfam" id="TIGR01494">
    <property type="entry name" value="ATPase_P-type"/>
    <property type="match status" value="1"/>
</dbReference>
<feature type="transmembrane region" description="Helical" evidence="11">
    <location>
        <begin position="84"/>
        <end position="105"/>
    </location>
</feature>
<dbReference type="GO" id="GO:0055070">
    <property type="term" value="P:copper ion homeostasis"/>
    <property type="evidence" value="ECO:0007669"/>
    <property type="project" value="TreeGrafter"/>
</dbReference>
<keyword evidence="7 11" id="KW-0067">ATP-binding</keyword>
<dbReference type="NCBIfam" id="TIGR01525">
    <property type="entry name" value="ATPase-IB_hvy"/>
    <property type="match status" value="1"/>
</dbReference>
<protein>
    <submittedName>
        <fullName evidence="13">Cu(2+)-binding/translocating P-type ATPase</fullName>
    </submittedName>
</protein>
<evidence type="ECO:0000256" key="8">
    <source>
        <dbReference type="ARBA" id="ARBA00022967"/>
    </source>
</evidence>
<evidence type="ECO:0000256" key="7">
    <source>
        <dbReference type="ARBA" id="ARBA00022840"/>
    </source>
</evidence>
<dbReference type="SFLD" id="SFLDS00003">
    <property type="entry name" value="Haloacid_Dehalogenase"/>
    <property type="match status" value="1"/>
</dbReference>
<dbReference type="InterPro" id="IPR027256">
    <property type="entry name" value="P-typ_ATPase_IB"/>
</dbReference>
<keyword evidence="4 11" id="KW-0812">Transmembrane</keyword>
<dbReference type="CDD" id="cd02094">
    <property type="entry name" value="P-type_ATPase_Cu-like"/>
    <property type="match status" value="1"/>
</dbReference>
<dbReference type="CDD" id="cd00371">
    <property type="entry name" value="HMA"/>
    <property type="match status" value="1"/>
</dbReference>
<accession>A0A0G1RMD5</accession>
<evidence type="ECO:0000259" key="12">
    <source>
        <dbReference type="PROSITE" id="PS50846"/>
    </source>
</evidence>
<evidence type="ECO:0000256" key="11">
    <source>
        <dbReference type="RuleBase" id="RU362081"/>
    </source>
</evidence>
<name>A0A0G1RMD5_9BACT</name>
<keyword evidence="6 11" id="KW-0547">Nucleotide-binding</keyword>
<dbReference type="InterPro" id="IPR044492">
    <property type="entry name" value="P_typ_ATPase_HD_dom"/>
</dbReference>
<dbReference type="GO" id="GO:0016887">
    <property type="term" value="F:ATP hydrolysis activity"/>
    <property type="evidence" value="ECO:0007669"/>
    <property type="project" value="InterPro"/>
</dbReference>
<keyword evidence="10 11" id="KW-0472">Membrane</keyword>
<comment type="subcellular location">
    <subcellularLocation>
        <location evidence="1">Cell membrane</location>
        <topology evidence="1">Multi-pass membrane protein</topology>
    </subcellularLocation>
</comment>
<comment type="caution">
    <text evidence="13">The sequence shown here is derived from an EMBL/GenBank/DDBJ whole genome shotgun (WGS) entry which is preliminary data.</text>
</comment>
<dbReference type="PROSITE" id="PS00154">
    <property type="entry name" value="ATPASE_E1_E2"/>
    <property type="match status" value="1"/>
</dbReference>
<dbReference type="InterPro" id="IPR023299">
    <property type="entry name" value="ATPase_P-typ_cyto_dom_N"/>
</dbReference>
<dbReference type="GO" id="GO:0005507">
    <property type="term" value="F:copper ion binding"/>
    <property type="evidence" value="ECO:0007669"/>
    <property type="project" value="TreeGrafter"/>
</dbReference>
<keyword evidence="8" id="KW-1278">Translocase</keyword>
<feature type="domain" description="HMA" evidence="12">
    <location>
        <begin position="1"/>
        <end position="51"/>
    </location>
</feature>
<dbReference type="PROSITE" id="PS50846">
    <property type="entry name" value="HMA_2"/>
    <property type="match status" value="1"/>
</dbReference>
<dbReference type="InterPro" id="IPR006121">
    <property type="entry name" value="HMA_dom"/>
</dbReference>
<dbReference type="GO" id="GO:0005886">
    <property type="term" value="C:plasma membrane"/>
    <property type="evidence" value="ECO:0007669"/>
    <property type="project" value="UniProtKB-SubCell"/>
</dbReference>
<dbReference type="SFLD" id="SFLDG00002">
    <property type="entry name" value="C1.7:_P-type_atpase_like"/>
    <property type="match status" value="1"/>
</dbReference>
<dbReference type="EMBL" id="LCNO01000004">
    <property type="protein sequence ID" value="KKU58311.1"/>
    <property type="molecule type" value="Genomic_DNA"/>
</dbReference>
<evidence type="ECO:0000256" key="4">
    <source>
        <dbReference type="ARBA" id="ARBA00022692"/>
    </source>
</evidence>
<dbReference type="SUPFAM" id="SSF55008">
    <property type="entry name" value="HMA, heavy metal-associated domain"/>
    <property type="match status" value="1"/>
</dbReference>
<dbReference type="SUPFAM" id="SSF56784">
    <property type="entry name" value="HAD-like"/>
    <property type="match status" value="1"/>
</dbReference>
<keyword evidence="5 11" id="KW-0479">Metal-binding</keyword>
<evidence type="ECO:0000313" key="14">
    <source>
        <dbReference type="Proteomes" id="UP000034307"/>
    </source>
</evidence>
<dbReference type="Proteomes" id="UP000034307">
    <property type="component" value="Unassembled WGS sequence"/>
</dbReference>
<evidence type="ECO:0000256" key="10">
    <source>
        <dbReference type="ARBA" id="ARBA00023136"/>
    </source>
</evidence>
<dbReference type="PANTHER" id="PTHR43520:SF8">
    <property type="entry name" value="P-TYPE CU(+) TRANSPORTER"/>
    <property type="match status" value="1"/>
</dbReference>
<dbReference type="PROSITE" id="PS01229">
    <property type="entry name" value="COF_2"/>
    <property type="match status" value="1"/>
</dbReference>
<dbReference type="InterPro" id="IPR001757">
    <property type="entry name" value="P_typ_ATPase"/>
</dbReference>
<evidence type="ECO:0000256" key="2">
    <source>
        <dbReference type="ARBA" id="ARBA00006024"/>
    </source>
</evidence>
<dbReference type="PANTHER" id="PTHR43520">
    <property type="entry name" value="ATP7, ISOFORM B"/>
    <property type="match status" value="1"/>
</dbReference>
<dbReference type="InterPro" id="IPR036163">
    <property type="entry name" value="HMA_dom_sf"/>
</dbReference>
<feature type="transmembrane region" description="Helical" evidence="11">
    <location>
        <begin position="327"/>
        <end position="354"/>
    </location>
</feature>
<dbReference type="NCBIfam" id="TIGR01512">
    <property type="entry name" value="ATPase-IB2_Cd"/>
    <property type="match status" value="1"/>
</dbReference>
<dbReference type="SFLD" id="SFLDF00027">
    <property type="entry name" value="p-type_atpase"/>
    <property type="match status" value="1"/>
</dbReference>
<evidence type="ECO:0000256" key="5">
    <source>
        <dbReference type="ARBA" id="ARBA00022723"/>
    </source>
</evidence>
<evidence type="ECO:0000256" key="1">
    <source>
        <dbReference type="ARBA" id="ARBA00004651"/>
    </source>
</evidence>
<dbReference type="Gene3D" id="2.70.150.10">
    <property type="entry name" value="Calcium-transporting ATPase, cytoplasmic transduction domain A"/>
    <property type="match status" value="1"/>
</dbReference>
<sequence length="671" mass="70854">MTIGKVLHHTPGVISADVNYATEKAQIKFDPRQITLAKISQIISGLGYSTKSDDKARQTNILLVKFILSAIFSAISFFGPPPLFQLVLATIVQFWIAWDFYVTTFNSLKHRAANMDTLIVLGTTVAYVYSTAVTFGLVPGDPYFDTSMTIISLIILGKWLEARAKGKTSEAIKRLIQLQPKTARVIRDGQEIDLPISEVVVGDQIRLRPGEKVPVDGKVLSGETSIDESMITGESIPVYKHTGDPVIGGTLNTSGAILMRATQVGSATMLSQIIKLVEQAQASRAPIQKLADVISSYFVPAVLMIAVATFAGWYVATGYLPAMLNSIAVLIIACPCALGLATPTALVVGTGLAAQKGILIKDAENLEIAYKVSHVVFDKTGTLTEGKPIVTDIVGGSKVLQLAASLDANSEHPLAAAIVSAATKAALKLSPVTSFKNLAGRGVEGTISKIKYTLGTPSLFPKVSSDVSRLEKQGKTVVVLATAGKILGTIAIADTLRPSAAEAISQLHRQKISTSLITGDNPTTAAAIAKIAGIDRFFAQVRPEDKAVSVRQLQSEGQTVAMVGDGINDAPALSAANIGIAMATGTDVAIEAAGITLVNKDLRTIAQALKLSRATLRTIKTNLFWAFIYNVVLIPAAAFGLLNPILAAGAMAFSSVSVVGNSLLLKRVRLT</sequence>
<dbReference type="NCBIfam" id="TIGR01511">
    <property type="entry name" value="ATPase-IB1_Cu"/>
    <property type="match status" value="1"/>
</dbReference>
<feature type="transmembrane region" description="Helical" evidence="11">
    <location>
        <begin position="117"/>
        <end position="137"/>
    </location>
</feature>
<feature type="transmembrane region" description="Helical" evidence="11">
    <location>
        <begin position="645"/>
        <end position="665"/>
    </location>
</feature>